<dbReference type="SMART" id="SM00228">
    <property type="entry name" value="PDZ"/>
    <property type="match status" value="1"/>
</dbReference>
<feature type="region of interest" description="Disordered" evidence="1">
    <location>
        <begin position="291"/>
        <end position="311"/>
    </location>
</feature>
<dbReference type="AlphaFoldDB" id="A0A8C2BSK9"/>
<dbReference type="GO" id="GO:0098887">
    <property type="term" value="P:neurotransmitter receptor transport, endosome to postsynaptic membrane"/>
    <property type="evidence" value="ECO:0007669"/>
    <property type="project" value="TreeGrafter"/>
</dbReference>
<dbReference type="InterPro" id="IPR050614">
    <property type="entry name" value="Synaptic_Scaffolding_LAP-MAGUK"/>
</dbReference>
<dbReference type="InterPro" id="IPR036034">
    <property type="entry name" value="PDZ_sf"/>
</dbReference>
<dbReference type="PANTHER" id="PTHR23119:SF48">
    <property type="entry name" value="LEUCINE-RICH REPEAT-CONTAINING PROTEIN 7"/>
    <property type="match status" value="1"/>
</dbReference>
<evidence type="ECO:0000256" key="1">
    <source>
        <dbReference type="SAM" id="MobiDB-lite"/>
    </source>
</evidence>
<dbReference type="Gene3D" id="2.30.42.10">
    <property type="match status" value="1"/>
</dbReference>
<feature type="region of interest" description="Disordered" evidence="1">
    <location>
        <begin position="369"/>
        <end position="395"/>
    </location>
</feature>
<protein>
    <recommendedName>
        <fullName evidence="2">PDZ domain-containing protein</fullName>
    </recommendedName>
</protein>
<dbReference type="GO" id="GO:0005912">
    <property type="term" value="C:adherens junction"/>
    <property type="evidence" value="ECO:0007669"/>
    <property type="project" value="TreeGrafter"/>
</dbReference>
<sequence>MRFCSDNLINLGCTQMLLAQSFPKPIESKPLLSQRETPPSSTLQQRGERRPLSDTFDSWNDAPHYDNTGFVAEETPLDTPSSSAGNPMLGSKPRSASMAHGRRPLMRQERIVGVPLELDQSQLTFHTVRTTPETEVPPPSNPWQNWTRTPSPFEDRTAFPSKLEITPGNSPNPDRKDFEQEMMELPGTFPSTRAWGFLDSTDSGMGRGHPNISAHVQGVKESNKLGTMVLSKSSERLSPMMKEVKAKFKKSQSIDEIDMGSYRVYSIPLDSYSSSIENQGSVDRADLPVPLEQSMSRSQSPQRSRPGFLRRADSLVSSTEMALFRRVAENQELQLAEHYNRSQQSMLEQQNSLASITDTQFHKRNGRYDEDYSSYQEPKKPIMGYPTKSLTQRRPLSARSYSTETYGASQARPVSARPTMAALLEKLPSDYNLSTCTEKSPEADMKMRSVPQKQEDPTSKMPVDWRQQLLRHIEAKRLDRSAVLKHNTVNFGMLYSGGYAAPHASRSMTINFYNNTKHENQTTQWLPLPNTPSQQSNILDNGQEVVSPSSQWAPYSLGRRDVPPENMNIIKKVLIMIRTMMITSANHPHRTARDQQYEGAINKVSIQQYQSPLPMPITTTSPRPQSARCFIQTKGQKSMDGFPEQLCVRIEKNPGLGFSISGGISGQGNPFKPSDMGIFVTRVQPDGPAANVLQPGDKILKVTLFSITLSHKLRQFMLLSIFMETVIHFSLINKVLKNSI</sequence>
<dbReference type="GO" id="GO:0016323">
    <property type="term" value="C:basolateral plasma membrane"/>
    <property type="evidence" value="ECO:0007669"/>
    <property type="project" value="TreeGrafter"/>
</dbReference>
<dbReference type="Pfam" id="PF00595">
    <property type="entry name" value="PDZ"/>
    <property type="match status" value="1"/>
</dbReference>
<dbReference type="GO" id="GO:0098968">
    <property type="term" value="P:neurotransmitter receptor transport postsynaptic membrane to endosome"/>
    <property type="evidence" value="ECO:0007669"/>
    <property type="project" value="TreeGrafter"/>
</dbReference>
<dbReference type="Ensembl" id="ENSCCRT00020000015.1">
    <property type="protein sequence ID" value="ENSCCRP00020000009.1"/>
    <property type="gene ID" value="ENSCCRG00020000011.1"/>
</dbReference>
<proteinExistence type="predicted"/>
<feature type="domain" description="PDZ" evidence="2">
    <location>
        <begin position="645"/>
        <end position="702"/>
    </location>
</feature>
<dbReference type="InterPro" id="IPR001478">
    <property type="entry name" value="PDZ"/>
</dbReference>
<dbReference type="GO" id="GO:0043113">
    <property type="term" value="P:receptor clustering"/>
    <property type="evidence" value="ECO:0007669"/>
    <property type="project" value="TreeGrafter"/>
</dbReference>
<reference evidence="3" key="1">
    <citation type="submission" date="2025-08" db="UniProtKB">
        <authorList>
            <consortium name="Ensembl"/>
        </authorList>
    </citation>
    <scope>IDENTIFICATION</scope>
</reference>
<accession>A0A8C2BSK9</accession>
<dbReference type="GO" id="GO:0098609">
    <property type="term" value="P:cell-cell adhesion"/>
    <property type="evidence" value="ECO:0007669"/>
    <property type="project" value="TreeGrafter"/>
</dbReference>
<evidence type="ECO:0000313" key="3">
    <source>
        <dbReference type="Ensembl" id="ENSCCRP00020000009.1"/>
    </source>
</evidence>
<dbReference type="GO" id="GO:0019901">
    <property type="term" value="F:protein kinase binding"/>
    <property type="evidence" value="ECO:0007669"/>
    <property type="project" value="TreeGrafter"/>
</dbReference>
<dbReference type="GO" id="GO:0014069">
    <property type="term" value="C:postsynaptic density"/>
    <property type="evidence" value="ECO:0007669"/>
    <property type="project" value="TreeGrafter"/>
</dbReference>
<feature type="region of interest" description="Disordered" evidence="1">
    <location>
        <begin position="28"/>
        <end position="102"/>
    </location>
</feature>
<dbReference type="PROSITE" id="PS50106">
    <property type="entry name" value="PDZ"/>
    <property type="match status" value="1"/>
</dbReference>
<dbReference type="Proteomes" id="UP000694701">
    <property type="component" value="Unplaced"/>
</dbReference>
<organism evidence="3 4">
    <name type="scientific">Cyprinus carpio</name>
    <name type="common">Common carp</name>
    <dbReference type="NCBI Taxonomy" id="7962"/>
    <lineage>
        <taxon>Eukaryota</taxon>
        <taxon>Metazoa</taxon>
        <taxon>Chordata</taxon>
        <taxon>Craniata</taxon>
        <taxon>Vertebrata</taxon>
        <taxon>Euteleostomi</taxon>
        <taxon>Actinopterygii</taxon>
        <taxon>Neopterygii</taxon>
        <taxon>Teleostei</taxon>
        <taxon>Ostariophysi</taxon>
        <taxon>Cypriniformes</taxon>
        <taxon>Cyprinidae</taxon>
        <taxon>Cyprininae</taxon>
        <taxon>Cyprinus</taxon>
    </lineage>
</organism>
<dbReference type="PANTHER" id="PTHR23119">
    <property type="entry name" value="DISCS LARGE"/>
    <property type="match status" value="1"/>
</dbReference>
<dbReference type="GO" id="GO:0045197">
    <property type="term" value="P:establishment or maintenance of epithelial cell apical/basal polarity"/>
    <property type="evidence" value="ECO:0007669"/>
    <property type="project" value="TreeGrafter"/>
</dbReference>
<name>A0A8C2BSK9_CYPCA</name>
<feature type="compositionally biased region" description="Low complexity" evidence="1">
    <location>
        <begin position="293"/>
        <end position="306"/>
    </location>
</feature>
<dbReference type="SUPFAM" id="SSF50156">
    <property type="entry name" value="PDZ domain-like"/>
    <property type="match status" value="1"/>
</dbReference>
<evidence type="ECO:0000313" key="4">
    <source>
        <dbReference type="Proteomes" id="UP000694701"/>
    </source>
</evidence>
<dbReference type="GO" id="GO:0045211">
    <property type="term" value="C:postsynaptic membrane"/>
    <property type="evidence" value="ECO:0007669"/>
    <property type="project" value="TreeGrafter"/>
</dbReference>
<feature type="compositionally biased region" description="Polar residues" evidence="1">
    <location>
        <begin position="34"/>
        <end position="45"/>
    </location>
</feature>
<evidence type="ECO:0000259" key="2">
    <source>
        <dbReference type="PROSITE" id="PS50106"/>
    </source>
</evidence>